<reference evidence="1 2" key="1">
    <citation type="submission" date="2024-09" db="EMBL/GenBank/DDBJ databases">
        <authorList>
            <person name="Sun Q."/>
            <person name="Mori K."/>
        </authorList>
    </citation>
    <scope>NUCLEOTIDE SEQUENCE [LARGE SCALE GENOMIC DNA]</scope>
    <source>
        <strain evidence="1 2">JCM 3331</strain>
    </source>
</reference>
<dbReference type="RefSeq" id="WP_345517854.1">
    <property type="nucleotide sequence ID" value="NZ_BAAAXD010000045.1"/>
</dbReference>
<proteinExistence type="predicted"/>
<dbReference type="Proteomes" id="UP001589710">
    <property type="component" value="Unassembled WGS sequence"/>
</dbReference>
<evidence type="ECO:0000313" key="1">
    <source>
        <dbReference type="EMBL" id="MFB9574469.1"/>
    </source>
</evidence>
<sequence>MHPDTHLMLQHLHGAELHRQADEFRMSLTARAPRAPHRTLRAQLGWGLVELGLRVLSDRRALSAPSPRAV</sequence>
<organism evidence="1 2">
    <name type="scientific">Streptomyces yanii</name>
    <dbReference type="NCBI Taxonomy" id="78510"/>
    <lineage>
        <taxon>Bacteria</taxon>
        <taxon>Bacillati</taxon>
        <taxon>Actinomycetota</taxon>
        <taxon>Actinomycetes</taxon>
        <taxon>Kitasatosporales</taxon>
        <taxon>Streptomycetaceae</taxon>
        <taxon>Streptomyces</taxon>
    </lineage>
</organism>
<name>A0ABV5R9E0_9ACTN</name>
<keyword evidence="2" id="KW-1185">Reference proteome</keyword>
<protein>
    <submittedName>
        <fullName evidence="1">Uncharacterized protein</fullName>
    </submittedName>
</protein>
<dbReference type="EMBL" id="JBHMCG010000097">
    <property type="protein sequence ID" value="MFB9574469.1"/>
    <property type="molecule type" value="Genomic_DNA"/>
</dbReference>
<accession>A0ABV5R9E0</accession>
<comment type="caution">
    <text evidence="1">The sequence shown here is derived from an EMBL/GenBank/DDBJ whole genome shotgun (WGS) entry which is preliminary data.</text>
</comment>
<evidence type="ECO:0000313" key="2">
    <source>
        <dbReference type="Proteomes" id="UP001589710"/>
    </source>
</evidence>
<gene>
    <name evidence="1" type="ORF">ACFFTL_19795</name>
</gene>